<proteinExistence type="predicted"/>
<protein>
    <submittedName>
        <fullName evidence="2">(African queen) hypothetical protein</fullName>
    </submittedName>
</protein>
<evidence type="ECO:0000313" key="3">
    <source>
        <dbReference type="Proteomes" id="UP000789524"/>
    </source>
</evidence>
<feature type="compositionally biased region" description="Basic residues" evidence="1">
    <location>
        <begin position="101"/>
        <end position="112"/>
    </location>
</feature>
<comment type="caution">
    <text evidence="2">The sequence shown here is derived from an EMBL/GenBank/DDBJ whole genome shotgun (WGS) entry which is preliminary data.</text>
</comment>
<evidence type="ECO:0000256" key="1">
    <source>
        <dbReference type="SAM" id="MobiDB-lite"/>
    </source>
</evidence>
<sequence length="140" mass="15145">MIDAKLQGIEGRLLPEKRLRPPLASDRTPAPPDRTPAPATAATEAKRPGAAASGAKAKREKEKTARPLPPPPPSMEERWTEVVKKKDKAGPAVVPPQTGQKGKKAKKKKRKSTQSAKNPAVVITLPRDSESHSHTYNKLI</sequence>
<dbReference type="Proteomes" id="UP000789524">
    <property type="component" value="Unassembled WGS sequence"/>
</dbReference>
<keyword evidence="3" id="KW-1185">Reference proteome</keyword>
<reference evidence="2" key="1">
    <citation type="submission" date="2021-09" db="EMBL/GenBank/DDBJ databases">
        <authorList>
            <person name="Martin H S."/>
        </authorList>
    </citation>
    <scope>NUCLEOTIDE SEQUENCE</scope>
</reference>
<feature type="region of interest" description="Disordered" evidence="1">
    <location>
        <begin position="1"/>
        <end position="140"/>
    </location>
</feature>
<dbReference type="AlphaFoldDB" id="A0A8J2QQF1"/>
<accession>A0A8J2QQF1</accession>
<organism evidence="2 3">
    <name type="scientific">Danaus chrysippus</name>
    <name type="common">African queen</name>
    <dbReference type="NCBI Taxonomy" id="151541"/>
    <lineage>
        <taxon>Eukaryota</taxon>
        <taxon>Metazoa</taxon>
        <taxon>Ecdysozoa</taxon>
        <taxon>Arthropoda</taxon>
        <taxon>Hexapoda</taxon>
        <taxon>Insecta</taxon>
        <taxon>Pterygota</taxon>
        <taxon>Neoptera</taxon>
        <taxon>Endopterygota</taxon>
        <taxon>Lepidoptera</taxon>
        <taxon>Glossata</taxon>
        <taxon>Ditrysia</taxon>
        <taxon>Papilionoidea</taxon>
        <taxon>Nymphalidae</taxon>
        <taxon>Danainae</taxon>
        <taxon>Danaini</taxon>
        <taxon>Danaina</taxon>
        <taxon>Danaus</taxon>
        <taxon>Anosia</taxon>
    </lineage>
</organism>
<dbReference type="EMBL" id="CAKASE010000050">
    <property type="protein sequence ID" value="CAG9563653.1"/>
    <property type="molecule type" value="Genomic_DNA"/>
</dbReference>
<gene>
    <name evidence="2" type="ORF">DCHRY22_LOCUS4762</name>
</gene>
<evidence type="ECO:0000313" key="2">
    <source>
        <dbReference type="EMBL" id="CAG9563653.1"/>
    </source>
</evidence>
<name>A0A8J2QQF1_9NEOP</name>
<feature type="compositionally biased region" description="Basic and acidic residues" evidence="1">
    <location>
        <begin position="75"/>
        <end position="84"/>
    </location>
</feature>